<dbReference type="Gene3D" id="1.20.1250.20">
    <property type="entry name" value="MFS general substrate transporter like domains"/>
    <property type="match status" value="1"/>
</dbReference>
<dbReference type="Proteomes" id="UP000301870">
    <property type="component" value="Chromosome 25"/>
</dbReference>
<evidence type="ECO:0000256" key="1">
    <source>
        <dbReference type="ARBA" id="ARBA00004141"/>
    </source>
</evidence>
<feature type="transmembrane region" description="Helical" evidence="6">
    <location>
        <begin position="249"/>
        <end position="267"/>
    </location>
</feature>
<dbReference type="RefSeq" id="XP_022828119.1">
    <property type="nucleotide sequence ID" value="XM_022972351.1"/>
</dbReference>
<feature type="transmembrane region" description="Helical" evidence="6">
    <location>
        <begin position="192"/>
        <end position="213"/>
    </location>
</feature>
<dbReference type="InterPro" id="IPR036259">
    <property type="entry name" value="MFS_trans_sf"/>
</dbReference>
<keyword evidence="2 6" id="KW-0812">Transmembrane</keyword>
<evidence type="ECO:0000256" key="2">
    <source>
        <dbReference type="ARBA" id="ARBA00022692"/>
    </source>
</evidence>
<evidence type="ECO:0000256" key="3">
    <source>
        <dbReference type="ARBA" id="ARBA00022989"/>
    </source>
</evidence>
<comment type="subcellular location">
    <subcellularLocation>
        <location evidence="1">Membrane</location>
        <topology evidence="1">Multi-pass membrane protein</topology>
    </subcellularLocation>
</comment>
<protein>
    <submittedName>
        <fullName evidence="9">Solute carrier family 22 member 7-like</fullName>
    </submittedName>
</protein>
<feature type="compositionally biased region" description="Polar residues" evidence="5">
    <location>
        <begin position="523"/>
        <end position="532"/>
    </location>
</feature>
<accession>A0A9J7IWE0</accession>
<dbReference type="PROSITE" id="PS00216">
    <property type="entry name" value="SUGAR_TRANSPORT_1"/>
    <property type="match status" value="1"/>
</dbReference>
<dbReference type="AlphaFoldDB" id="A0A9J7IWE0"/>
<feature type="transmembrane region" description="Helical" evidence="6">
    <location>
        <begin position="459"/>
        <end position="479"/>
    </location>
</feature>
<name>A0A9J7IWE0_SPOLT</name>
<keyword evidence="8" id="KW-1185">Reference proteome</keyword>
<feature type="transmembrane region" description="Helical" evidence="6">
    <location>
        <begin position="427"/>
        <end position="447"/>
    </location>
</feature>
<sequence>MTGATVLSEEWSSGWGRWQARLALLLALPVLLTGAYGTNYVFLAAPTPHRCHVPECEGNTSMGVASSEQWAAAEWSQWALPADARCERWQPSHHACAPHVFDNTSAVACDSYVYQHGSSIVSEFDLGCQEWKRSLVGTVHNIGMLISLPIMGFVSDRWGRRTALVVSGCGAGLLGLAKSFATSYYTYLLGELLETVLGASVYPSAFVLMIEWLGVEHRILASLVLGVPLSLGAAALALVDYLAGYWRTWARLAYPPSLLLLLYPWLLPESVRWLVSRGRMHDAAHVIKRAAEYNGARVPAEALEKMLLEREQIGGSAETNIDEGLFTALLKYGALRRRLGVCCVWWMSAVFVFYGLAVSAHGLRGAGGVHATYALVAAAELPALVLNTLLLDRAGRRPLLTAALLLTAAALITIPCLPEGSGGWGTALYLVGKMGATMTLNALYVYTAELFPTRARQRLLAACSTFGRVGAILAPLTPLLAVYRWWLPTLLFGSLPLASAALTRLVPDTLHRRLPDSFADLDASSQDESSARATPVDDSV</sequence>
<dbReference type="GO" id="GO:0022857">
    <property type="term" value="F:transmembrane transporter activity"/>
    <property type="evidence" value="ECO:0007669"/>
    <property type="project" value="InterPro"/>
</dbReference>
<evidence type="ECO:0000256" key="4">
    <source>
        <dbReference type="ARBA" id="ARBA00023136"/>
    </source>
</evidence>
<dbReference type="GO" id="GO:0016020">
    <property type="term" value="C:membrane"/>
    <property type="evidence" value="ECO:0007669"/>
    <property type="project" value="UniProtKB-SubCell"/>
</dbReference>
<dbReference type="InterPro" id="IPR011701">
    <property type="entry name" value="MFS"/>
</dbReference>
<proteinExistence type="predicted"/>
<keyword evidence="3 6" id="KW-1133">Transmembrane helix</keyword>
<dbReference type="InterPro" id="IPR020846">
    <property type="entry name" value="MFS_dom"/>
</dbReference>
<evidence type="ECO:0000256" key="5">
    <source>
        <dbReference type="SAM" id="MobiDB-lite"/>
    </source>
</evidence>
<evidence type="ECO:0000313" key="9">
    <source>
        <dbReference type="RefSeq" id="XP_022828119.1"/>
    </source>
</evidence>
<feature type="transmembrane region" description="Helical" evidence="6">
    <location>
        <begin position="163"/>
        <end position="186"/>
    </location>
</feature>
<dbReference type="InterPro" id="IPR005829">
    <property type="entry name" value="Sugar_transporter_CS"/>
</dbReference>
<feature type="transmembrane region" description="Helical" evidence="6">
    <location>
        <begin position="20"/>
        <end position="42"/>
    </location>
</feature>
<evidence type="ECO:0000256" key="6">
    <source>
        <dbReference type="SAM" id="Phobius"/>
    </source>
</evidence>
<feature type="region of interest" description="Disordered" evidence="5">
    <location>
        <begin position="521"/>
        <end position="540"/>
    </location>
</feature>
<feature type="transmembrane region" description="Helical" evidence="6">
    <location>
        <begin position="371"/>
        <end position="391"/>
    </location>
</feature>
<feature type="transmembrane region" description="Helical" evidence="6">
    <location>
        <begin position="220"/>
        <end position="243"/>
    </location>
</feature>
<dbReference type="OrthoDB" id="2261376at2759"/>
<dbReference type="PROSITE" id="PS50850">
    <property type="entry name" value="MFS"/>
    <property type="match status" value="1"/>
</dbReference>
<dbReference type="GeneID" id="111357590"/>
<feature type="transmembrane region" description="Helical" evidence="6">
    <location>
        <begin position="339"/>
        <end position="359"/>
    </location>
</feature>
<dbReference type="PANTHER" id="PTHR24064">
    <property type="entry name" value="SOLUTE CARRIER FAMILY 22 MEMBER"/>
    <property type="match status" value="1"/>
</dbReference>
<dbReference type="KEGG" id="sliu:111357590"/>
<dbReference type="Pfam" id="PF07690">
    <property type="entry name" value="MFS_1"/>
    <property type="match status" value="1"/>
</dbReference>
<feature type="transmembrane region" description="Helical" evidence="6">
    <location>
        <begin position="398"/>
        <end position="415"/>
    </location>
</feature>
<evidence type="ECO:0000313" key="8">
    <source>
        <dbReference type="Proteomes" id="UP000301870"/>
    </source>
</evidence>
<reference evidence="9" key="1">
    <citation type="submission" date="2025-08" db="UniProtKB">
        <authorList>
            <consortium name="RefSeq"/>
        </authorList>
    </citation>
    <scope>IDENTIFICATION</scope>
    <source>
        <strain evidence="9">Ishihara</strain>
        <tissue evidence="9">Whole body</tissue>
    </source>
</reference>
<keyword evidence="4 6" id="KW-0472">Membrane</keyword>
<gene>
    <name evidence="9" type="primary">LOC111357590</name>
</gene>
<feature type="domain" description="Major facilitator superfamily (MFS) profile" evidence="7">
    <location>
        <begin position="23"/>
        <end position="511"/>
    </location>
</feature>
<organism evidence="8 9">
    <name type="scientific">Spodoptera litura</name>
    <name type="common">Asian cotton leafworm</name>
    <dbReference type="NCBI Taxonomy" id="69820"/>
    <lineage>
        <taxon>Eukaryota</taxon>
        <taxon>Metazoa</taxon>
        <taxon>Ecdysozoa</taxon>
        <taxon>Arthropoda</taxon>
        <taxon>Hexapoda</taxon>
        <taxon>Insecta</taxon>
        <taxon>Pterygota</taxon>
        <taxon>Neoptera</taxon>
        <taxon>Endopterygota</taxon>
        <taxon>Lepidoptera</taxon>
        <taxon>Glossata</taxon>
        <taxon>Ditrysia</taxon>
        <taxon>Noctuoidea</taxon>
        <taxon>Noctuidae</taxon>
        <taxon>Amphipyrinae</taxon>
        <taxon>Spodoptera</taxon>
    </lineage>
</organism>
<evidence type="ECO:0000259" key="7">
    <source>
        <dbReference type="PROSITE" id="PS50850"/>
    </source>
</evidence>
<dbReference type="SUPFAM" id="SSF103473">
    <property type="entry name" value="MFS general substrate transporter"/>
    <property type="match status" value="1"/>
</dbReference>